<dbReference type="KEGG" id="ctak:4412677_02055"/>
<dbReference type="EMBL" id="LT906465">
    <property type="protein sequence ID" value="SNV49119.1"/>
    <property type="molecule type" value="Genomic_DNA"/>
</dbReference>
<dbReference type="InterPro" id="IPR026021">
    <property type="entry name" value="YdjA-like"/>
</dbReference>
<gene>
    <name evidence="9" type="primary">ydjA</name>
    <name evidence="9" type="ORF">SAMEA4412677_02055</name>
</gene>
<dbReference type="InterPro" id="IPR052530">
    <property type="entry name" value="NAD(P)H_nitroreductase"/>
</dbReference>
<dbReference type="Proteomes" id="UP000215196">
    <property type="component" value="Chromosome 1"/>
</dbReference>
<accession>A0A239XPX0</accession>
<evidence type="ECO:0000313" key="10">
    <source>
        <dbReference type="Proteomes" id="UP000215196"/>
    </source>
</evidence>
<evidence type="ECO:0000256" key="7">
    <source>
        <dbReference type="ARBA" id="ARBA00023027"/>
    </source>
</evidence>
<dbReference type="InterPro" id="IPR029479">
    <property type="entry name" value="Nitroreductase"/>
</dbReference>
<dbReference type="CDD" id="cd02135">
    <property type="entry name" value="YdjA-like"/>
    <property type="match status" value="1"/>
</dbReference>
<protein>
    <submittedName>
        <fullName evidence="9">Putative NAD(P)H nitroreductase ydjA</fullName>
        <ecNumber evidence="9">1.-.-.-</ecNumber>
    </submittedName>
</protein>
<evidence type="ECO:0000256" key="4">
    <source>
        <dbReference type="ARBA" id="ARBA00022643"/>
    </source>
</evidence>
<dbReference type="Gene3D" id="3.40.109.10">
    <property type="entry name" value="NADH Oxidase"/>
    <property type="match status" value="1"/>
</dbReference>
<keyword evidence="7" id="KW-0520">NAD</keyword>
<dbReference type="PANTHER" id="PTHR43821">
    <property type="entry name" value="NAD(P)H NITROREDUCTASE YDJA-RELATED"/>
    <property type="match status" value="1"/>
</dbReference>
<dbReference type="GO" id="GO:0016491">
    <property type="term" value="F:oxidoreductase activity"/>
    <property type="evidence" value="ECO:0007669"/>
    <property type="project" value="UniProtKB-KW"/>
</dbReference>
<feature type="domain" description="Nitroreductase" evidence="8">
    <location>
        <begin position="39"/>
        <end position="195"/>
    </location>
</feature>
<keyword evidence="5" id="KW-0521">NADP</keyword>
<evidence type="ECO:0000256" key="3">
    <source>
        <dbReference type="ARBA" id="ARBA00022630"/>
    </source>
</evidence>
<comment type="similarity">
    <text evidence="2">Belongs to the nitroreductase family.</text>
</comment>
<keyword evidence="10" id="KW-1185">Reference proteome</keyword>
<evidence type="ECO:0000259" key="8">
    <source>
        <dbReference type="Pfam" id="PF00881"/>
    </source>
</evidence>
<evidence type="ECO:0000256" key="5">
    <source>
        <dbReference type="ARBA" id="ARBA00022857"/>
    </source>
</evidence>
<dbReference type="SUPFAM" id="SSF55469">
    <property type="entry name" value="FMN-dependent nitroreductase-like"/>
    <property type="match status" value="1"/>
</dbReference>
<dbReference type="AlphaFoldDB" id="A0A239XPX0"/>
<evidence type="ECO:0000313" key="9">
    <source>
        <dbReference type="EMBL" id="SNV49119.1"/>
    </source>
</evidence>
<proteinExistence type="inferred from homology"/>
<dbReference type="InterPro" id="IPR000415">
    <property type="entry name" value="Nitroreductase-like"/>
</dbReference>
<evidence type="ECO:0000256" key="2">
    <source>
        <dbReference type="ARBA" id="ARBA00007118"/>
    </source>
</evidence>
<organism evidence="9 10">
    <name type="scientific">Chryseobacterium taklimakanense</name>
    <dbReference type="NCBI Taxonomy" id="536441"/>
    <lineage>
        <taxon>Bacteria</taxon>
        <taxon>Pseudomonadati</taxon>
        <taxon>Bacteroidota</taxon>
        <taxon>Flavobacteriia</taxon>
        <taxon>Flavobacteriales</taxon>
        <taxon>Weeksellaceae</taxon>
        <taxon>Chryseobacterium group</taxon>
        <taxon>Chryseobacterium</taxon>
    </lineage>
</organism>
<comment type="cofactor">
    <cofactor evidence="1">
        <name>FMN</name>
        <dbReference type="ChEBI" id="CHEBI:58210"/>
    </cofactor>
</comment>
<dbReference type="EC" id="1.-.-.-" evidence="9"/>
<keyword evidence="3" id="KW-0285">Flavoprotein</keyword>
<reference evidence="9 10" key="1">
    <citation type="submission" date="2017-06" db="EMBL/GenBank/DDBJ databases">
        <authorList>
            <consortium name="Pathogen Informatics"/>
        </authorList>
    </citation>
    <scope>NUCLEOTIDE SEQUENCE [LARGE SCALE GENOMIC DNA]</scope>
    <source>
        <strain evidence="9 10">NCTC13490</strain>
    </source>
</reference>
<sequence>MLVESEGTKLFSAENIQINSNPVISYFCKMNPDILKQIIQSRKSIFPKDYTAEEIPQEILEEILNSAHFAPNHKRTKPWRFKIFRGLQKTELGEKLAETYREITRPEVFLERKYVDISEKIKKTDAVVAVCVNFSGLVQEWEEVAAVAMGVQNMYLTCTANNVGCYWSTPNTKDYIGDYLGLQENQKCLGFFYMGMV</sequence>
<evidence type="ECO:0000256" key="6">
    <source>
        <dbReference type="ARBA" id="ARBA00023002"/>
    </source>
</evidence>
<keyword evidence="6 9" id="KW-0560">Oxidoreductase</keyword>
<name>A0A239XPX0_9FLAO</name>
<keyword evidence="4" id="KW-0288">FMN</keyword>
<dbReference type="PANTHER" id="PTHR43821:SF1">
    <property type="entry name" value="NAD(P)H NITROREDUCTASE YDJA-RELATED"/>
    <property type="match status" value="1"/>
</dbReference>
<evidence type="ECO:0000256" key="1">
    <source>
        <dbReference type="ARBA" id="ARBA00001917"/>
    </source>
</evidence>
<dbReference type="Pfam" id="PF00881">
    <property type="entry name" value="Nitroreductase"/>
    <property type="match status" value="1"/>
</dbReference>